<dbReference type="EMBL" id="MU117991">
    <property type="protein sequence ID" value="KAF9649903.1"/>
    <property type="molecule type" value="Genomic_DNA"/>
</dbReference>
<evidence type="ECO:0000313" key="1">
    <source>
        <dbReference type="EMBL" id="KAF9649903.1"/>
    </source>
</evidence>
<dbReference type="Proteomes" id="UP000886501">
    <property type="component" value="Unassembled WGS sequence"/>
</dbReference>
<accession>A0ACB6ZKH8</accession>
<proteinExistence type="predicted"/>
<protein>
    <submittedName>
        <fullName evidence="1">Peptide transporter PTR2B</fullName>
    </submittedName>
</protein>
<gene>
    <name evidence="1" type="ORF">BDM02DRAFT_3112894</name>
</gene>
<sequence>MATYSTDRDEVAMPHVAPVQEKLEVNGSSVHESLADTLVEGSEDVTHAEFDSLRHIPDSLPLSSFLVVTVEFAERFSYYGTANIYNNYIRAKLPPGSTTGAVPKSHRGSGVAGALGLGQQKSFAIRTFNTFWVYTMPFVGAIIADCWWGRYKTIIIFSLVYLVGHVILTGTAAPGALKHPHASVGGLVVAIFIMGLGAGAIKSNVSPLMAEQYTGKIRKKVLKSGETVIISPALTYQRIYMYFYAAINLGAAAAISASFIARDHGYWVAFLVPTIIFAIVPFVLVFGSKLYVKTPPRGSVILECIRVFAMAAGSRISINPVTTWKNFKRPGFWDAAKPSNYEKGTVPARITWDDQFVGEVARTFKACKVFCWFPFFWLCYSQIDGNLGTVAAGMTLNGTPNDLIQNLNPISIVILIPFFDKVVYPTLRRLGINFTPIKRIYTGFLVAGLAMLYAAILQKFIYEKSPCHDNQPSACEDAQGFPNPAPINVWVVSGPYILVGIAEIFASITSLEYAFTKAPKQMKSFVAAFAQFQTAVSAALNFALVSVNVEYRFTWLFGSFAITAVVIGTLFYLTFLKLDRAEAALNVIGTGDREGFKDQHKQSEGGHV</sequence>
<reference evidence="1" key="1">
    <citation type="submission" date="2019-10" db="EMBL/GenBank/DDBJ databases">
        <authorList>
            <consortium name="DOE Joint Genome Institute"/>
            <person name="Kuo A."/>
            <person name="Miyauchi S."/>
            <person name="Kiss E."/>
            <person name="Drula E."/>
            <person name="Kohler A."/>
            <person name="Sanchez-Garcia M."/>
            <person name="Andreopoulos B."/>
            <person name="Barry K.W."/>
            <person name="Bonito G."/>
            <person name="Buee M."/>
            <person name="Carver A."/>
            <person name="Chen C."/>
            <person name="Cichocki N."/>
            <person name="Clum A."/>
            <person name="Culley D."/>
            <person name="Crous P.W."/>
            <person name="Fauchery L."/>
            <person name="Girlanda M."/>
            <person name="Hayes R."/>
            <person name="Keri Z."/>
            <person name="Labutti K."/>
            <person name="Lipzen A."/>
            <person name="Lombard V."/>
            <person name="Magnuson J."/>
            <person name="Maillard F."/>
            <person name="Morin E."/>
            <person name="Murat C."/>
            <person name="Nolan M."/>
            <person name="Ohm R."/>
            <person name="Pangilinan J."/>
            <person name="Pereira M."/>
            <person name="Perotto S."/>
            <person name="Peter M."/>
            <person name="Riley R."/>
            <person name="Sitrit Y."/>
            <person name="Stielow B."/>
            <person name="Szollosi G."/>
            <person name="Zifcakova L."/>
            <person name="Stursova M."/>
            <person name="Spatafora J.W."/>
            <person name="Tedersoo L."/>
            <person name="Vaario L.-M."/>
            <person name="Yamada A."/>
            <person name="Yan M."/>
            <person name="Wang P."/>
            <person name="Xu J."/>
            <person name="Bruns T."/>
            <person name="Baldrian P."/>
            <person name="Vilgalys R."/>
            <person name="Henrissat B."/>
            <person name="Grigoriev I.V."/>
            <person name="Hibbett D."/>
            <person name="Nagy L.G."/>
            <person name="Martin F.M."/>
        </authorList>
    </citation>
    <scope>NUCLEOTIDE SEQUENCE</scope>
    <source>
        <strain evidence="1">P2</strain>
    </source>
</reference>
<name>A0ACB6ZKH8_THEGA</name>
<organism evidence="1 2">
    <name type="scientific">Thelephora ganbajun</name>
    <name type="common">Ganba fungus</name>
    <dbReference type="NCBI Taxonomy" id="370292"/>
    <lineage>
        <taxon>Eukaryota</taxon>
        <taxon>Fungi</taxon>
        <taxon>Dikarya</taxon>
        <taxon>Basidiomycota</taxon>
        <taxon>Agaricomycotina</taxon>
        <taxon>Agaricomycetes</taxon>
        <taxon>Thelephorales</taxon>
        <taxon>Thelephoraceae</taxon>
        <taxon>Thelephora</taxon>
    </lineage>
</organism>
<comment type="caution">
    <text evidence="1">The sequence shown here is derived from an EMBL/GenBank/DDBJ whole genome shotgun (WGS) entry which is preliminary data.</text>
</comment>
<evidence type="ECO:0000313" key="2">
    <source>
        <dbReference type="Proteomes" id="UP000886501"/>
    </source>
</evidence>
<keyword evidence="2" id="KW-1185">Reference proteome</keyword>
<reference evidence="1" key="2">
    <citation type="journal article" date="2020" name="Nat. Commun.">
        <title>Large-scale genome sequencing of mycorrhizal fungi provides insights into the early evolution of symbiotic traits.</title>
        <authorList>
            <person name="Miyauchi S."/>
            <person name="Kiss E."/>
            <person name="Kuo A."/>
            <person name="Drula E."/>
            <person name="Kohler A."/>
            <person name="Sanchez-Garcia M."/>
            <person name="Morin E."/>
            <person name="Andreopoulos B."/>
            <person name="Barry K.W."/>
            <person name="Bonito G."/>
            <person name="Buee M."/>
            <person name="Carver A."/>
            <person name="Chen C."/>
            <person name="Cichocki N."/>
            <person name="Clum A."/>
            <person name="Culley D."/>
            <person name="Crous P.W."/>
            <person name="Fauchery L."/>
            <person name="Girlanda M."/>
            <person name="Hayes R.D."/>
            <person name="Keri Z."/>
            <person name="LaButti K."/>
            <person name="Lipzen A."/>
            <person name="Lombard V."/>
            <person name="Magnuson J."/>
            <person name="Maillard F."/>
            <person name="Murat C."/>
            <person name="Nolan M."/>
            <person name="Ohm R.A."/>
            <person name="Pangilinan J."/>
            <person name="Pereira M.F."/>
            <person name="Perotto S."/>
            <person name="Peter M."/>
            <person name="Pfister S."/>
            <person name="Riley R."/>
            <person name="Sitrit Y."/>
            <person name="Stielow J.B."/>
            <person name="Szollosi G."/>
            <person name="Zifcakova L."/>
            <person name="Stursova M."/>
            <person name="Spatafora J.W."/>
            <person name="Tedersoo L."/>
            <person name="Vaario L.M."/>
            <person name="Yamada A."/>
            <person name="Yan M."/>
            <person name="Wang P."/>
            <person name="Xu J."/>
            <person name="Bruns T."/>
            <person name="Baldrian P."/>
            <person name="Vilgalys R."/>
            <person name="Dunand C."/>
            <person name="Henrissat B."/>
            <person name="Grigoriev I.V."/>
            <person name="Hibbett D."/>
            <person name="Nagy L.G."/>
            <person name="Martin F.M."/>
        </authorList>
    </citation>
    <scope>NUCLEOTIDE SEQUENCE</scope>
    <source>
        <strain evidence="1">P2</strain>
    </source>
</reference>